<organism evidence="2 3">
    <name type="scientific">Candidatus Rikenella faecigallinarum</name>
    <dbReference type="NCBI Taxonomy" id="2838745"/>
    <lineage>
        <taxon>Bacteria</taxon>
        <taxon>Pseudomonadati</taxon>
        <taxon>Bacteroidota</taxon>
        <taxon>Bacteroidia</taxon>
        <taxon>Bacteroidales</taxon>
        <taxon>Rikenellaceae</taxon>
        <taxon>Rikenella</taxon>
    </lineage>
</organism>
<feature type="region of interest" description="Disordered" evidence="1">
    <location>
        <begin position="75"/>
        <end position="106"/>
    </location>
</feature>
<dbReference type="AlphaFoldDB" id="A0A9D1QE24"/>
<gene>
    <name evidence="2" type="ORF">H9888_05275</name>
</gene>
<dbReference type="Proteomes" id="UP000823926">
    <property type="component" value="Unassembled WGS sequence"/>
</dbReference>
<dbReference type="EMBL" id="DXHL01000025">
    <property type="protein sequence ID" value="HIW10899.1"/>
    <property type="molecule type" value="Genomic_DNA"/>
</dbReference>
<feature type="compositionally biased region" description="Acidic residues" evidence="1">
    <location>
        <begin position="76"/>
        <end position="89"/>
    </location>
</feature>
<sequence length="106" mass="11843">MATKAATNKKRVIISHANLSPELLEAFKAAYPAGYSDAMIRIDKPSGDFFYAVPFETDEISYLVKVDVKIDTKPEEELDKDYYDDEDGEISGADQIADTPDEDDDE</sequence>
<proteinExistence type="predicted"/>
<evidence type="ECO:0000313" key="3">
    <source>
        <dbReference type="Proteomes" id="UP000823926"/>
    </source>
</evidence>
<comment type="caution">
    <text evidence="2">The sequence shown here is derived from an EMBL/GenBank/DDBJ whole genome shotgun (WGS) entry which is preliminary data.</text>
</comment>
<evidence type="ECO:0000313" key="2">
    <source>
        <dbReference type="EMBL" id="HIW10899.1"/>
    </source>
</evidence>
<accession>A0A9D1QE24</accession>
<reference evidence="2" key="2">
    <citation type="submission" date="2021-04" db="EMBL/GenBank/DDBJ databases">
        <authorList>
            <person name="Gilroy R."/>
        </authorList>
    </citation>
    <scope>NUCLEOTIDE SEQUENCE</scope>
    <source>
        <strain evidence="2">ChiBcec15-1070</strain>
    </source>
</reference>
<name>A0A9D1QE24_9BACT</name>
<protein>
    <submittedName>
        <fullName evidence="2">Uncharacterized protein</fullName>
    </submittedName>
</protein>
<evidence type="ECO:0000256" key="1">
    <source>
        <dbReference type="SAM" id="MobiDB-lite"/>
    </source>
</evidence>
<reference evidence="2" key="1">
    <citation type="journal article" date="2021" name="PeerJ">
        <title>Extensive microbial diversity within the chicken gut microbiome revealed by metagenomics and culture.</title>
        <authorList>
            <person name="Gilroy R."/>
            <person name="Ravi A."/>
            <person name="Getino M."/>
            <person name="Pursley I."/>
            <person name="Horton D.L."/>
            <person name="Alikhan N.F."/>
            <person name="Baker D."/>
            <person name="Gharbi K."/>
            <person name="Hall N."/>
            <person name="Watson M."/>
            <person name="Adriaenssens E.M."/>
            <person name="Foster-Nyarko E."/>
            <person name="Jarju S."/>
            <person name="Secka A."/>
            <person name="Antonio M."/>
            <person name="Oren A."/>
            <person name="Chaudhuri R.R."/>
            <person name="La Ragione R."/>
            <person name="Hildebrand F."/>
            <person name="Pallen M.J."/>
        </authorList>
    </citation>
    <scope>NUCLEOTIDE SEQUENCE</scope>
    <source>
        <strain evidence="2">ChiBcec15-1070</strain>
    </source>
</reference>